<dbReference type="EMBL" id="JPKY01000075">
    <property type="protein sequence ID" value="KFH43188.1"/>
    <property type="molecule type" value="Genomic_DNA"/>
</dbReference>
<keyword evidence="1" id="KW-0732">Signal</keyword>
<dbReference type="Gene3D" id="2.60.20.30">
    <property type="match status" value="1"/>
</dbReference>
<reference evidence="3" key="1">
    <citation type="journal article" date="2014" name="Genome Announc.">
        <title>Genome sequence and annotation of Acremonium chrysogenum, producer of the beta-lactam antibiotic cephalosporin C.</title>
        <authorList>
            <person name="Terfehr D."/>
            <person name="Dahlmann T.A."/>
            <person name="Specht T."/>
            <person name="Zadra I."/>
            <person name="Kuernsteiner H."/>
            <person name="Kueck U."/>
        </authorList>
    </citation>
    <scope>NUCLEOTIDE SEQUENCE [LARGE SCALE GENOMIC DNA]</scope>
    <source>
        <strain evidence="3">ATCC 11550 / CBS 779.69 / DSM 880 / IAM 14645 / JCM 23072 / IMI 49137</strain>
    </source>
</reference>
<comment type="caution">
    <text evidence="2">The sequence shown here is derived from an EMBL/GenBank/DDBJ whole genome shotgun (WGS) entry which is preliminary data.</text>
</comment>
<keyword evidence="3" id="KW-1185">Reference proteome</keyword>
<evidence type="ECO:0008006" key="4">
    <source>
        <dbReference type="Google" id="ProtNLM"/>
    </source>
</evidence>
<dbReference type="AlphaFoldDB" id="A0A086T1F6"/>
<dbReference type="InterPro" id="IPR015791">
    <property type="entry name" value="Antimic/Inh_G_crystallin-like"/>
</dbReference>
<organism evidence="2 3">
    <name type="scientific">Hapsidospora chrysogenum (strain ATCC 11550 / CBS 779.69 / DSM 880 / IAM 14645 / JCM 23072 / IMI 49137)</name>
    <name type="common">Acremonium chrysogenum</name>
    <dbReference type="NCBI Taxonomy" id="857340"/>
    <lineage>
        <taxon>Eukaryota</taxon>
        <taxon>Fungi</taxon>
        <taxon>Dikarya</taxon>
        <taxon>Ascomycota</taxon>
        <taxon>Pezizomycotina</taxon>
        <taxon>Sordariomycetes</taxon>
        <taxon>Hypocreomycetidae</taxon>
        <taxon>Hypocreales</taxon>
        <taxon>Bionectriaceae</taxon>
        <taxon>Hapsidospora</taxon>
    </lineage>
</organism>
<dbReference type="Proteomes" id="UP000029964">
    <property type="component" value="Unassembled WGS sequence"/>
</dbReference>
<accession>A0A086T1F6</accession>
<dbReference type="OrthoDB" id="4960511at2759"/>
<name>A0A086T1F6_HAPC1</name>
<gene>
    <name evidence="2" type="ORF">ACRE_060750</name>
</gene>
<protein>
    <recommendedName>
        <fullName evidence="4">Streptomyces killer toxin-like beta/gamma crystallin domain-containing protein</fullName>
    </recommendedName>
</protein>
<proteinExistence type="predicted"/>
<sequence length="122" mass="13394">MVRITAASVLAVAATYLQSVSAIKEIDLFSCFGDTQVGINKYFSLGTRAPTDSRVIFRCWADAGETNIDVGNVVTYNSGNNAGFLEYEPGDGWLYRHNFGKNVWNNTRNGKGWGAVVKIHIN</sequence>
<evidence type="ECO:0000313" key="2">
    <source>
        <dbReference type="EMBL" id="KFH43188.1"/>
    </source>
</evidence>
<evidence type="ECO:0000256" key="1">
    <source>
        <dbReference type="SAM" id="SignalP"/>
    </source>
</evidence>
<evidence type="ECO:0000313" key="3">
    <source>
        <dbReference type="Proteomes" id="UP000029964"/>
    </source>
</evidence>
<feature type="chain" id="PRO_5001815286" description="Streptomyces killer toxin-like beta/gamma crystallin domain-containing protein" evidence="1">
    <location>
        <begin position="23"/>
        <end position="122"/>
    </location>
</feature>
<dbReference type="HOGENOM" id="CLU_2073699_0_0_1"/>
<feature type="signal peptide" evidence="1">
    <location>
        <begin position="1"/>
        <end position="22"/>
    </location>
</feature>